<dbReference type="Pfam" id="PF12973">
    <property type="entry name" value="Cupin_7"/>
    <property type="match status" value="1"/>
</dbReference>
<dbReference type="RefSeq" id="WP_264322553.1">
    <property type="nucleotide sequence ID" value="NZ_JADEXN010000348.1"/>
</dbReference>
<evidence type="ECO:0000313" key="3">
    <source>
        <dbReference type="Proteomes" id="UP000621799"/>
    </source>
</evidence>
<keyword evidence="3" id="KW-1185">Reference proteome</keyword>
<protein>
    <submittedName>
        <fullName evidence="2">Cupin domain-containing protein</fullName>
    </submittedName>
</protein>
<proteinExistence type="predicted"/>
<reference evidence="2" key="1">
    <citation type="submission" date="2020-10" db="EMBL/GenBank/DDBJ databases">
        <authorList>
            <person name="Castelo-Branco R."/>
            <person name="Eusebio N."/>
            <person name="Adriana R."/>
            <person name="Vieira A."/>
            <person name="Brugerolle De Fraissinette N."/>
            <person name="Rezende De Castro R."/>
            <person name="Schneider M.P."/>
            <person name="Vasconcelos V."/>
            <person name="Leao P.N."/>
        </authorList>
    </citation>
    <scope>NUCLEOTIDE SEQUENCE</scope>
    <source>
        <strain evidence="2">LEGE 11467</strain>
    </source>
</reference>
<dbReference type="InterPro" id="IPR014710">
    <property type="entry name" value="RmlC-like_jellyroll"/>
</dbReference>
<evidence type="ECO:0000313" key="2">
    <source>
        <dbReference type="EMBL" id="MBE9042395.1"/>
    </source>
</evidence>
<feature type="domain" description="ChrR-like cupin" evidence="1">
    <location>
        <begin position="9"/>
        <end position="111"/>
    </location>
</feature>
<name>A0A928W355_9CYAN</name>
<dbReference type="InterPro" id="IPR011051">
    <property type="entry name" value="RmlC_Cupin_sf"/>
</dbReference>
<sequence>MELNADFSQRVIVRSADLDWQPSPMPGVERRMLDRIGDEKARATSIVRYAPGSEFSPHVHGGGEEFLVLAGVFQDEHGDFPARSYVRNPPTSKHTPASAPGCIIFVKLWQFERSDRTHIRIDTHKLPAIHPAGRSGIRVKP</sequence>
<comment type="caution">
    <text evidence="2">The sequence shown here is derived from an EMBL/GenBank/DDBJ whole genome shotgun (WGS) entry which is preliminary data.</text>
</comment>
<dbReference type="Proteomes" id="UP000621799">
    <property type="component" value="Unassembled WGS sequence"/>
</dbReference>
<dbReference type="EMBL" id="JADEXN010000348">
    <property type="protein sequence ID" value="MBE9042395.1"/>
    <property type="molecule type" value="Genomic_DNA"/>
</dbReference>
<dbReference type="Gene3D" id="2.60.120.10">
    <property type="entry name" value="Jelly Rolls"/>
    <property type="match status" value="1"/>
</dbReference>
<organism evidence="2 3">
    <name type="scientific">Zarconia navalis LEGE 11467</name>
    <dbReference type="NCBI Taxonomy" id="1828826"/>
    <lineage>
        <taxon>Bacteria</taxon>
        <taxon>Bacillati</taxon>
        <taxon>Cyanobacteriota</taxon>
        <taxon>Cyanophyceae</taxon>
        <taxon>Oscillatoriophycideae</taxon>
        <taxon>Oscillatoriales</taxon>
        <taxon>Oscillatoriales incertae sedis</taxon>
        <taxon>Zarconia</taxon>
        <taxon>Zarconia navalis</taxon>
    </lineage>
</organism>
<feature type="non-terminal residue" evidence="2">
    <location>
        <position position="141"/>
    </location>
</feature>
<gene>
    <name evidence="2" type="ORF">IQ235_16605</name>
</gene>
<dbReference type="SUPFAM" id="SSF51182">
    <property type="entry name" value="RmlC-like cupins"/>
    <property type="match status" value="1"/>
</dbReference>
<dbReference type="InterPro" id="IPR025979">
    <property type="entry name" value="ChrR-like_cupin_dom"/>
</dbReference>
<accession>A0A928W355</accession>
<dbReference type="CDD" id="cd20303">
    <property type="entry name" value="cupin_ChrR_1"/>
    <property type="match status" value="1"/>
</dbReference>
<dbReference type="AlphaFoldDB" id="A0A928W355"/>
<evidence type="ECO:0000259" key="1">
    <source>
        <dbReference type="Pfam" id="PF12973"/>
    </source>
</evidence>